<evidence type="ECO:0000259" key="2">
    <source>
        <dbReference type="Pfam" id="PF00561"/>
    </source>
</evidence>
<sequence length="299" mass="31282">MNQALKQSGTVLTLALLSGAALAGGTSGARQDGMLAVNGAQIHYVSQGSGTPMLLLHGYPLSGELFARNRDALASAGYRVITIDHRGYGQSVAPEGDAGSIQTYAKDALAVMDQLNVPSAIIGGMSMGGPIVFEMYRTAPERFKGMLLIDTIANPANVVEKAVWGGMAQKAVTYGPQSLVGELLKDMLTGQTRLSKPGDAKFLGDIVKQASVAGDVAGARALSERPDSLPMLGTITVPTLILEGVEDTVYPPPFAMKMQQNIAGSKLVLIPGAAHAAIYENADAANRAIVDWGRSQNFR</sequence>
<dbReference type="EMBL" id="BMOL01000006">
    <property type="protein sequence ID" value="GGL79142.1"/>
    <property type="molecule type" value="Genomic_DNA"/>
</dbReference>
<dbReference type="InterPro" id="IPR029058">
    <property type="entry name" value="AB_hydrolase_fold"/>
</dbReference>
<keyword evidence="1" id="KW-0732">Signal</keyword>
<dbReference type="SUPFAM" id="SSF53474">
    <property type="entry name" value="alpha/beta-Hydrolases"/>
    <property type="match status" value="1"/>
</dbReference>
<accession>A0ABQ2G7U2</accession>
<dbReference type="InterPro" id="IPR050471">
    <property type="entry name" value="AB_hydrolase"/>
</dbReference>
<dbReference type="Pfam" id="PF00561">
    <property type="entry name" value="Abhydrolase_1"/>
    <property type="match status" value="1"/>
</dbReference>
<dbReference type="PRINTS" id="PR00412">
    <property type="entry name" value="EPOXHYDRLASE"/>
</dbReference>
<dbReference type="RefSeq" id="WP_188970764.1">
    <property type="nucleotide sequence ID" value="NZ_BMOL01000006.1"/>
</dbReference>
<gene>
    <name evidence="3" type="ORF">GCM10010840_16240</name>
</gene>
<dbReference type="Gene3D" id="3.40.50.1820">
    <property type="entry name" value="alpha/beta hydrolase"/>
    <property type="match status" value="1"/>
</dbReference>
<organism evidence="3 4">
    <name type="scientific">Deinococcus aerolatus</name>
    <dbReference type="NCBI Taxonomy" id="522487"/>
    <lineage>
        <taxon>Bacteria</taxon>
        <taxon>Thermotogati</taxon>
        <taxon>Deinococcota</taxon>
        <taxon>Deinococci</taxon>
        <taxon>Deinococcales</taxon>
        <taxon>Deinococcaceae</taxon>
        <taxon>Deinococcus</taxon>
    </lineage>
</organism>
<keyword evidence="4" id="KW-1185">Reference proteome</keyword>
<dbReference type="PRINTS" id="PR00111">
    <property type="entry name" value="ABHYDROLASE"/>
</dbReference>
<comment type="caution">
    <text evidence="3">The sequence shown here is derived from an EMBL/GenBank/DDBJ whole genome shotgun (WGS) entry which is preliminary data.</text>
</comment>
<dbReference type="Proteomes" id="UP000639973">
    <property type="component" value="Unassembled WGS sequence"/>
</dbReference>
<evidence type="ECO:0000256" key="1">
    <source>
        <dbReference type="SAM" id="SignalP"/>
    </source>
</evidence>
<proteinExistence type="predicted"/>
<name>A0ABQ2G7U2_9DEIO</name>
<dbReference type="PANTHER" id="PTHR43433">
    <property type="entry name" value="HYDROLASE, ALPHA/BETA FOLD FAMILY PROTEIN"/>
    <property type="match status" value="1"/>
</dbReference>
<evidence type="ECO:0000313" key="3">
    <source>
        <dbReference type="EMBL" id="GGL79142.1"/>
    </source>
</evidence>
<dbReference type="InterPro" id="IPR000639">
    <property type="entry name" value="Epox_hydrolase-like"/>
</dbReference>
<feature type="signal peptide" evidence="1">
    <location>
        <begin position="1"/>
        <end position="23"/>
    </location>
</feature>
<dbReference type="InterPro" id="IPR000073">
    <property type="entry name" value="AB_hydrolase_1"/>
</dbReference>
<dbReference type="PANTHER" id="PTHR43433:SF4">
    <property type="entry name" value="NON-HEME CHLOROPEROXIDASE-RELATED"/>
    <property type="match status" value="1"/>
</dbReference>
<feature type="chain" id="PRO_5047011076" description="AB hydrolase-1 domain-containing protein" evidence="1">
    <location>
        <begin position="24"/>
        <end position="299"/>
    </location>
</feature>
<evidence type="ECO:0000313" key="4">
    <source>
        <dbReference type="Proteomes" id="UP000639973"/>
    </source>
</evidence>
<feature type="domain" description="AB hydrolase-1" evidence="2">
    <location>
        <begin position="52"/>
        <end position="281"/>
    </location>
</feature>
<protein>
    <recommendedName>
        <fullName evidence="2">AB hydrolase-1 domain-containing protein</fullName>
    </recommendedName>
</protein>
<reference evidence="4" key="1">
    <citation type="journal article" date="2019" name="Int. J. Syst. Evol. Microbiol.">
        <title>The Global Catalogue of Microorganisms (GCM) 10K type strain sequencing project: providing services to taxonomists for standard genome sequencing and annotation.</title>
        <authorList>
            <consortium name="The Broad Institute Genomics Platform"/>
            <consortium name="The Broad Institute Genome Sequencing Center for Infectious Disease"/>
            <person name="Wu L."/>
            <person name="Ma J."/>
        </authorList>
    </citation>
    <scope>NUCLEOTIDE SEQUENCE [LARGE SCALE GENOMIC DNA]</scope>
    <source>
        <strain evidence="4">JCM 15442</strain>
    </source>
</reference>